<name>A0A834W968_9FABA</name>
<keyword evidence="4" id="KW-1185">Reference proteome</keyword>
<sequence>MFPKPGFGKGCSREYFGGERHCVVVGSTEPSAMRMAVQVPKIRDGLLYGSHTDSHFSNYTQLGVSLSVISPFQFPAWTELLRLANNGEAEGAYIPTDSNGNNGNINILISQRYRDAFNALFPQQTREQIRCWTAPDCNERERESVGPMCEPHNPVRPTLSLCLSPFRSDATQHQIQSQQTSMKSSSHRQNPDSPILTNSPHQDFLTRFFPDDEETNYLIWNIMQNGSIENQQNTFALNTPAEAAQTELQGGGMSIPEDWQVDTPNEDDIEELIDSFSPTSLLSLDPKLYQDIMIDFNDDDAEYPDWLLTPSDQLDTYAAQFFSEAATPALELQNKNNGNGREIGGCSSPSNEFDDEIYALLNSHGGTPSSFSTPQDLANNDQAQVQVRVEEPQECSREVHINNNNINDNGNDDEAQVQVEEPQECSREVHVNNNNINDDNSNDDEAQVQVEEARECSREVDVNNNNINDNGTDDEAQVQVEEARECSREVDVNNNNINDNGTDDEAQVQVEEVRKCSREVDVNNNNNNNMGMNEEDNINGSTAGGTCAEGTLISTFFSEEELLELGGSSKSSPIRGGSSSKRRRREPLGPRQLVHPVDRNEARKKRRRALREKQLAAVTSSSVPFPVWLTRGPVMECPHASPTSLQQQEQPNLVNTWEGAISTKDKDGENLILLARAKAYRKTTSSSSLTASWPQWLQISCVISQSAIDSSIFERLVDEMVFEILRKNKDNKLFQILSTNNLCAKVDLSGQTLILAPTTDPNRFNGTLIQGVRYIYIYIYIYIITYVFKIPL</sequence>
<dbReference type="GO" id="GO:0045944">
    <property type="term" value="P:positive regulation of transcription by RNA polymerase II"/>
    <property type="evidence" value="ECO:0007669"/>
    <property type="project" value="TreeGrafter"/>
</dbReference>
<evidence type="ECO:0000313" key="3">
    <source>
        <dbReference type="EMBL" id="KAF7813802.1"/>
    </source>
</evidence>
<dbReference type="PANTHER" id="PTHR12433:SF12">
    <property type="entry name" value="MEDIATOR OF RNA POLYMERASE II TRANSCRIPTION SUBUNIT 25"/>
    <property type="match status" value="1"/>
</dbReference>
<keyword evidence="2" id="KW-0812">Transmembrane</keyword>
<feature type="region of interest" description="Disordered" evidence="1">
    <location>
        <begin position="170"/>
        <end position="202"/>
    </location>
</feature>
<keyword evidence="2" id="KW-0472">Membrane</keyword>
<reference evidence="3" key="1">
    <citation type="submission" date="2020-09" db="EMBL/GenBank/DDBJ databases">
        <title>Genome-Enabled Discovery of Anthraquinone Biosynthesis in Senna tora.</title>
        <authorList>
            <person name="Kang S.-H."/>
            <person name="Pandey R.P."/>
            <person name="Lee C.-M."/>
            <person name="Sim J.-S."/>
            <person name="Jeong J.-T."/>
            <person name="Choi B.-S."/>
            <person name="Jung M."/>
            <person name="Ginzburg D."/>
            <person name="Zhao K."/>
            <person name="Won S.Y."/>
            <person name="Oh T.-J."/>
            <person name="Yu Y."/>
            <person name="Kim N.-H."/>
            <person name="Lee O.R."/>
            <person name="Lee T.-H."/>
            <person name="Bashyal P."/>
            <person name="Kim T.-S."/>
            <person name="Lee W.-H."/>
            <person name="Kawkins C."/>
            <person name="Kim C.-K."/>
            <person name="Kim J.S."/>
            <person name="Ahn B.O."/>
            <person name="Rhee S.Y."/>
            <person name="Sohng J.K."/>
        </authorList>
    </citation>
    <scope>NUCLEOTIDE SEQUENCE</scope>
    <source>
        <tissue evidence="3">Leaf</tissue>
    </source>
</reference>
<accession>A0A834W968</accession>
<keyword evidence="2" id="KW-1133">Transmembrane helix</keyword>
<feature type="compositionally biased region" description="Polar residues" evidence="1">
    <location>
        <begin position="170"/>
        <end position="201"/>
    </location>
</feature>
<protein>
    <submittedName>
        <fullName evidence="3">Mediator of RNA polymerase II transcription subunit 25-like isoform X1</fullName>
    </submittedName>
</protein>
<organism evidence="3 4">
    <name type="scientific">Senna tora</name>
    <dbReference type="NCBI Taxonomy" id="362788"/>
    <lineage>
        <taxon>Eukaryota</taxon>
        <taxon>Viridiplantae</taxon>
        <taxon>Streptophyta</taxon>
        <taxon>Embryophyta</taxon>
        <taxon>Tracheophyta</taxon>
        <taxon>Spermatophyta</taxon>
        <taxon>Magnoliopsida</taxon>
        <taxon>eudicotyledons</taxon>
        <taxon>Gunneridae</taxon>
        <taxon>Pentapetalae</taxon>
        <taxon>rosids</taxon>
        <taxon>fabids</taxon>
        <taxon>Fabales</taxon>
        <taxon>Fabaceae</taxon>
        <taxon>Caesalpinioideae</taxon>
        <taxon>Cassia clade</taxon>
        <taxon>Senna</taxon>
    </lineage>
</organism>
<evidence type="ECO:0000256" key="1">
    <source>
        <dbReference type="SAM" id="MobiDB-lite"/>
    </source>
</evidence>
<feature type="transmembrane region" description="Helical" evidence="2">
    <location>
        <begin position="771"/>
        <end position="788"/>
    </location>
</feature>
<dbReference type="OrthoDB" id="1742807at2759"/>
<dbReference type="EMBL" id="JAAIUW010000010">
    <property type="protein sequence ID" value="KAF7813802.1"/>
    <property type="molecule type" value="Genomic_DNA"/>
</dbReference>
<gene>
    <name evidence="3" type="ORF">G2W53_034778</name>
</gene>
<comment type="caution">
    <text evidence="3">The sequence shown here is derived from an EMBL/GenBank/DDBJ whole genome shotgun (WGS) entry which is preliminary data.</text>
</comment>
<dbReference type="Proteomes" id="UP000634136">
    <property type="component" value="Unassembled WGS sequence"/>
</dbReference>
<evidence type="ECO:0000256" key="2">
    <source>
        <dbReference type="SAM" id="Phobius"/>
    </source>
</evidence>
<feature type="compositionally biased region" description="Low complexity" evidence="1">
    <location>
        <begin position="564"/>
        <end position="579"/>
    </location>
</feature>
<feature type="region of interest" description="Disordered" evidence="1">
    <location>
        <begin position="399"/>
        <end position="476"/>
    </location>
</feature>
<proteinExistence type="predicted"/>
<dbReference type="PANTHER" id="PTHR12433">
    <property type="entry name" value="MEDIATOR OF RNA POLYMERASE II TRANSCRIPTION SUBUNIT 25"/>
    <property type="match status" value="1"/>
</dbReference>
<dbReference type="GO" id="GO:0005667">
    <property type="term" value="C:transcription regulator complex"/>
    <property type="evidence" value="ECO:0007669"/>
    <property type="project" value="TreeGrafter"/>
</dbReference>
<dbReference type="GO" id="GO:0016592">
    <property type="term" value="C:mediator complex"/>
    <property type="evidence" value="ECO:0007669"/>
    <property type="project" value="TreeGrafter"/>
</dbReference>
<dbReference type="AlphaFoldDB" id="A0A834W968"/>
<evidence type="ECO:0000313" key="4">
    <source>
        <dbReference type="Proteomes" id="UP000634136"/>
    </source>
</evidence>
<feature type="region of interest" description="Disordered" evidence="1">
    <location>
        <begin position="564"/>
        <end position="615"/>
    </location>
</feature>
<feature type="compositionally biased region" description="Basic and acidic residues" evidence="1">
    <location>
        <begin position="451"/>
        <end position="461"/>
    </location>
</feature>